<comment type="pathway">
    <text evidence="1 9">Cell wall biogenesis; peptidoglycan biosynthesis.</text>
</comment>
<keyword evidence="3" id="KW-0328">Glycosyltransferase</keyword>
<dbReference type="GO" id="GO:0008360">
    <property type="term" value="P:regulation of cell shape"/>
    <property type="evidence" value="ECO:0007669"/>
    <property type="project" value="UniProtKB-UniRule"/>
</dbReference>
<dbReference type="SUPFAM" id="SSF47090">
    <property type="entry name" value="PGBD-like"/>
    <property type="match status" value="2"/>
</dbReference>
<dbReference type="RefSeq" id="WP_068718241.1">
    <property type="nucleotide sequence ID" value="NZ_LWDV01000009.1"/>
</dbReference>
<keyword evidence="5" id="KW-0378">Hydrolase</keyword>
<proteinExistence type="inferred from homology"/>
<keyword evidence="12" id="KW-1185">Reference proteome</keyword>
<evidence type="ECO:0000259" key="10">
    <source>
        <dbReference type="PROSITE" id="PS52029"/>
    </source>
</evidence>
<dbReference type="GO" id="GO:0071555">
    <property type="term" value="P:cell wall organization"/>
    <property type="evidence" value="ECO:0007669"/>
    <property type="project" value="UniProtKB-UniRule"/>
</dbReference>
<comment type="caution">
    <text evidence="11">The sequence shown here is derived from an EMBL/GenBank/DDBJ whole genome shotgun (WGS) entry which is preliminary data.</text>
</comment>
<dbReference type="EMBL" id="LWDV01000009">
    <property type="protein sequence ID" value="OCL26424.1"/>
    <property type="molecule type" value="Genomic_DNA"/>
</dbReference>
<dbReference type="InterPro" id="IPR038063">
    <property type="entry name" value="Transpep_catalytic_dom"/>
</dbReference>
<evidence type="ECO:0000256" key="5">
    <source>
        <dbReference type="ARBA" id="ARBA00022801"/>
    </source>
</evidence>
<comment type="similarity">
    <text evidence="2">Belongs to the YkuD family.</text>
</comment>
<dbReference type="Gene3D" id="1.10.101.10">
    <property type="entry name" value="PGBD-like superfamily/PGBD"/>
    <property type="match status" value="2"/>
</dbReference>
<dbReference type="Pfam" id="PF01471">
    <property type="entry name" value="PG_binding_1"/>
    <property type="match status" value="2"/>
</dbReference>
<dbReference type="SUPFAM" id="SSF141523">
    <property type="entry name" value="L,D-transpeptidase catalytic domain-like"/>
    <property type="match status" value="1"/>
</dbReference>
<dbReference type="InterPro" id="IPR036365">
    <property type="entry name" value="PGBD-like_sf"/>
</dbReference>
<keyword evidence="4" id="KW-0808">Transferase</keyword>
<dbReference type="GO" id="GO:0005576">
    <property type="term" value="C:extracellular region"/>
    <property type="evidence" value="ECO:0007669"/>
    <property type="project" value="TreeGrafter"/>
</dbReference>
<evidence type="ECO:0000256" key="2">
    <source>
        <dbReference type="ARBA" id="ARBA00005992"/>
    </source>
</evidence>
<evidence type="ECO:0000256" key="7">
    <source>
        <dbReference type="ARBA" id="ARBA00022984"/>
    </source>
</evidence>
<accession>A0A1C0A886</accession>
<dbReference type="PROSITE" id="PS52029">
    <property type="entry name" value="LD_TPASE"/>
    <property type="match status" value="1"/>
</dbReference>
<sequence>MNLIRIFTLCILILTFSLSNSLAVEVKENCDCQDLRQISLQQPAMKGDDIWELQYQLKELGFYKGALNSTYDWNTYLAFRNFQYSKGLEETGVVTEQTWLDLADELNKRLPIETSNNKLALPKGEVSILVNGYKRQMIVYSDGEPFHTFPVAVGKPSTKSPVGEWAVIAKDKDWGGGFGVRWMRLNVPWGIYGIHGTNKPGSIGRAASHGCIRMFNRDVKVLFEWVKIGTRVKIIGPRDKVEMKYDIRPGRVGEDVLILQEELRKHGFNPGYTDGRFGKDSKQAMEELKYLYGLTDDLVADKNVFYILNIK</sequence>
<evidence type="ECO:0000313" key="12">
    <source>
        <dbReference type="Proteomes" id="UP000093514"/>
    </source>
</evidence>
<dbReference type="PANTHER" id="PTHR30582:SF24">
    <property type="entry name" value="L,D-TRANSPEPTIDASE ERFK_SRFK-RELATED"/>
    <property type="match status" value="1"/>
</dbReference>
<keyword evidence="8 9" id="KW-0961">Cell wall biogenesis/degradation</keyword>
<feature type="active site" description="Nucleophile" evidence="9">
    <location>
        <position position="211"/>
    </location>
</feature>
<feature type="active site" description="Proton donor/acceptor" evidence="9">
    <location>
        <position position="195"/>
    </location>
</feature>
<dbReference type="GO" id="GO:0018104">
    <property type="term" value="P:peptidoglycan-protein cross-linking"/>
    <property type="evidence" value="ECO:0007669"/>
    <property type="project" value="TreeGrafter"/>
</dbReference>
<dbReference type="GO" id="GO:0016757">
    <property type="term" value="F:glycosyltransferase activity"/>
    <property type="evidence" value="ECO:0007669"/>
    <property type="project" value="UniProtKB-KW"/>
</dbReference>
<organism evidence="11 12">
    <name type="scientific">Orenia metallireducens</name>
    <dbReference type="NCBI Taxonomy" id="1413210"/>
    <lineage>
        <taxon>Bacteria</taxon>
        <taxon>Bacillati</taxon>
        <taxon>Bacillota</taxon>
        <taxon>Clostridia</taxon>
        <taxon>Halanaerobiales</taxon>
        <taxon>Halobacteroidaceae</taxon>
        <taxon>Orenia</taxon>
    </lineage>
</organism>
<keyword evidence="6 9" id="KW-0133">Cell shape</keyword>
<dbReference type="InterPro" id="IPR036366">
    <property type="entry name" value="PGBDSf"/>
</dbReference>
<evidence type="ECO:0000256" key="1">
    <source>
        <dbReference type="ARBA" id="ARBA00004752"/>
    </source>
</evidence>
<evidence type="ECO:0000256" key="6">
    <source>
        <dbReference type="ARBA" id="ARBA00022960"/>
    </source>
</evidence>
<dbReference type="OrthoDB" id="9787225at2"/>
<dbReference type="GO" id="GO:0071972">
    <property type="term" value="F:peptidoglycan L,D-transpeptidase activity"/>
    <property type="evidence" value="ECO:0007669"/>
    <property type="project" value="TreeGrafter"/>
</dbReference>
<dbReference type="CDD" id="cd16913">
    <property type="entry name" value="YkuD_like"/>
    <property type="match status" value="1"/>
</dbReference>
<dbReference type="Proteomes" id="UP000093514">
    <property type="component" value="Unassembled WGS sequence"/>
</dbReference>
<evidence type="ECO:0000256" key="3">
    <source>
        <dbReference type="ARBA" id="ARBA00022676"/>
    </source>
</evidence>
<gene>
    <name evidence="11" type="ORF">U472_10505</name>
</gene>
<evidence type="ECO:0000256" key="4">
    <source>
        <dbReference type="ARBA" id="ARBA00022679"/>
    </source>
</evidence>
<dbReference type="Pfam" id="PF03734">
    <property type="entry name" value="YkuD"/>
    <property type="match status" value="1"/>
</dbReference>
<feature type="domain" description="L,D-TPase catalytic" evidence="10">
    <location>
        <begin position="126"/>
        <end position="235"/>
    </location>
</feature>
<name>A0A1C0A886_9FIRM</name>
<dbReference type="InterPro" id="IPR002477">
    <property type="entry name" value="Peptidoglycan-bd-like"/>
</dbReference>
<dbReference type="InterPro" id="IPR005490">
    <property type="entry name" value="LD_TPept_cat_dom"/>
</dbReference>
<protein>
    <recommendedName>
        <fullName evidence="10">L,D-TPase catalytic domain-containing protein</fullName>
    </recommendedName>
</protein>
<reference evidence="12" key="1">
    <citation type="submission" date="2016-07" db="EMBL/GenBank/DDBJ databases">
        <authorList>
            <person name="Florea S."/>
            <person name="Webb J.S."/>
            <person name="Jaromczyk J."/>
            <person name="Schardl C.L."/>
        </authorList>
    </citation>
    <scope>NUCLEOTIDE SEQUENCE [LARGE SCALE GENOMIC DNA]</scope>
    <source>
        <strain evidence="12">Z6</strain>
    </source>
</reference>
<dbReference type="InterPro" id="IPR050979">
    <property type="entry name" value="LD-transpeptidase"/>
</dbReference>
<dbReference type="AlphaFoldDB" id="A0A1C0A886"/>
<evidence type="ECO:0000256" key="9">
    <source>
        <dbReference type="PROSITE-ProRule" id="PRU01373"/>
    </source>
</evidence>
<dbReference type="Gene3D" id="2.40.440.10">
    <property type="entry name" value="L,D-transpeptidase catalytic domain-like"/>
    <property type="match status" value="1"/>
</dbReference>
<evidence type="ECO:0000256" key="8">
    <source>
        <dbReference type="ARBA" id="ARBA00023316"/>
    </source>
</evidence>
<evidence type="ECO:0000313" key="11">
    <source>
        <dbReference type="EMBL" id="OCL26424.1"/>
    </source>
</evidence>
<keyword evidence="7 9" id="KW-0573">Peptidoglycan synthesis</keyword>
<reference evidence="11 12" key="2">
    <citation type="submission" date="2016-08" db="EMBL/GenBank/DDBJ databases">
        <title>Orenia metallireducens sp. nov. strain Z6, a Novel Metal-reducing Firmicute from the Deep Subsurface.</title>
        <authorList>
            <person name="Maxim B.I."/>
            <person name="Kenneth K."/>
            <person name="Flynn T.M."/>
            <person name="Oloughlin E.J."/>
            <person name="Locke R.A."/>
            <person name="Weber J.R."/>
            <person name="Egan S.M."/>
            <person name="Mackie R.I."/>
            <person name="Cann I.K."/>
        </authorList>
    </citation>
    <scope>NUCLEOTIDE SEQUENCE [LARGE SCALE GENOMIC DNA]</scope>
    <source>
        <strain evidence="11 12">Z6</strain>
    </source>
</reference>
<dbReference type="PANTHER" id="PTHR30582">
    <property type="entry name" value="L,D-TRANSPEPTIDASE"/>
    <property type="match status" value="1"/>
</dbReference>
<dbReference type="UniPathway" id="UPA00219"/>